<keyword evidence="9 10" id="KW-0807">Transducer</keyword>
<dbReference type="GO" id="GO:0004930">
    <property type="term" value="F:G protein-coupled receptor activity"/>
    <property type="evidence" value="ECO:0007669"/>
    <property type="project" value="UniProtKB-KW"/>
</dbReference>
<feature type="transmembrane region" description="Helical" evidence="11">
    <location>
        <begin position="92"/>
        <end position="120"/>
    </location>
</feature>
<dbReference type="FunFam" id="1.20.1070.10:FF:000268">
    <property type="entry name" value="Putative olfactory receptor 2I1"/>
    <property type="match status" value="1"/>
</dbReference>
<dbReference type="PRINTS" id="PR00245">
    <property type="entry name" value="OLFACTORYR"/>
</dbReference>
<dbReference type="InterPro" id="IPR000276">
    <property type="entry name" value="GPCR_Rhodpsn"/>
</dbReference>
<feature type="transmembrane region" description="Helical" evidence="11">
    <location>
        <begin position="25"/>
        <end position="49"/>
    </location>
</feature>
<feature type="transmembrane region" description="Helical" evidence="11">
    <location>
        <begin position="141"/>
        <end position="162"/>
    </location>
</feature>
<organism evidence="13 14">
    <name type="scientific">Eleutherodactylus coqui</name>
    <name type="common">Puerto Rican coqui</name>
    <dbReference type="NCBI Taxonomy" id="57060"/>
    <lineage>
        <taxon>Eukaryota</taxon>
        <taxon>Metazoa</taxon>
        <taxon>Chordata</taxon>
        <taxon>Craniata</taxon>
        <taxon>Vertebrata</taxon>
        <taxon>Euteleostomi</taxon>
        <taxon>Amphibia</taxon>
        <taxon>Batrachia</taxon>
        <taxon>Anura</taxon>
        <taxon>Neobatrachia</taxon>
        <taxon>Hyloidea</taxon>
        <taxon>Eleutherodactylidae</taxon>
        <taxon>Eleutherodactylinae</taxon>
        <taxon>Eleutherodactylus</taxon>
        <taxon>Eleutherodactylus</taxon>
    </lineage>
</organism>
<keyword evidence="7 11" id="KW-0472">Membrane</keyword>
<evidence type="ECO:0000256" key="8">
    <source>
        <dbReference type="ARBA" id="ARBA00023170"/>
    </source>
</evidence>
<protein>
    <recommendedName>
        <fullName evidence="11">Olfactory receptor</fullName>
    </recommendedName>
</protein>
<dbReference type="CDD" id="cd13954">
    <property type="entry name" value="7tmA_OR"/>
    <property type="match status" value="1"/>
</dbReference>
<keyword evidence="2 11" id="KW-1003">Cell membrane</keyword>
<evidence type="ECO:0000256" key="2">
    <source>
        <dbReference type="ARBA" id="ARBA00022475"/>
    </source>
</evidence>
<keyword evidence="3 10" id="KW-0812">Transmembrane</keyword>
<keyword evidence="8 10" id="KW-0675">Receptor</keyword>
<comment type="caution">
    <text evidence="13">The sequence shown here is derived from an EMBL/GenBank/DDBJ whole genome shotgun (WGS) entry which is preliminary data.</text>
</comment>
<dbReference type="EMBL" id="WNTK01001696">
    <property type="protein sequence ID" value="KAG9466966.1"/>
    <property type="molecule type" value="Genomic_DNA"/>
</dbReference>
<comment type="subcellular location">
    <subcellularLocation>
        <location evidence="1 11">Cell membrane</location>
        <topology evidence="1 11">Multi-pass membrane protein</topology>
    </subcellularLocation>
</comment>
<evidence type="ECO:0000256" key="7">
    <source>
        <dbReference type="ARBA" id="ARBA00023136"/>
    </source>
</evidence>
<dbReference type="InterPro" id="IPR050516">
    <property type="entry name" value="Olfactory_GPCR"/>
</dbReference>
<evidence type="ECO:0000313" key="13">
    <source>
        <dbReference type="EMBL" id="KAG9466966.1"/>
    </source>
</evidence>
<feature type="transmembrane region" description="Helical" evidence="11">
    <location>
        <begin position="273"/>
        <end position="292"/>
    </location>
</feature>
<feature type="transmembrane region" description="Helical" evidence="11">
    <location>
        <begin position="61"/>
        <end position="86"/>
    </location>
</feature>
<dbReference type="Pfam" id="PF13853">
    <property type="entry name" value="7tm_4"/>
    <property type="match status" value="1"/>
</dbReference>
<evidence type="ECO:0000256" key="5">
    <source>
        <dbReference type="ARBA" id="ARBA00022989"/>
    </source>
</evidence>
<keyword evidence="5 11" id="KW-1133">Transmembrane helix</keyword>
<dbReference type="GO" id="GO:0005886">
    <property type="term" value="C:plasma membrane"/>
    <property type="evidence" value="ECO:0007669"/>
    <property type="project" value="UniProtKB-SubCell"/>
</dbReference>
<dbReference type="InterPro" id="IPR000725">
    <property type="entry name" value="Olfact_rcpt"/>
</dbReference>
<feature type="domain" description="G-protein coupled receptors family 1 profile" evidence="12">
    <location>
        <begin position="41"/>
        <end position="290"/>
    </location>
</feature>
<accession>A0A8J6ED91</accession>
<proteinExistence type="inferred from homology"/>
<sequence>MDKINKTLINYFIIKGITDVPGLQAFIFLLVLLIYLLTLAGNMTIFLLICLDRQLHNPMYFFLGNLAILDISCSTITLHKLLAMFVTRNNKIYFPFCIAQMYFFSSFTSIELLILTAMSYDRYVAICSPLYYSSVMNPQACISLALACWLIGFIELVPYTVLLLKLSCYRSNIINHFFCDIMPIIKLSCSDTSALELLIFTEGVFLMSGTPFLLTLISYMFIITSIMGIQSSLGRRKTFYTCSSHLTVVVLLYGTLFFQYLRPTTDTLDSNKMFSLFNTIAVPVLNPIIYSLKNKAVKSALKRRILL</sequence>
<keyword evidence="11" id="KW-0716">Sensory transduction</keyword>
<evidence type="ECO:0000259" key="12">
    <source>
        <dbReference type="PROSITE" id="PS50262"/>
    </source>
</evidence>
<dbReference type="OrthoDB" id="5967130at2759"/>
<keyword evidence="4 11" id="KW-0552">Olfaction</keyword>
<feature type="transmembrane region" description="Helical" evidence="11">
    <location>
        <begin position="239"/>
        <end position="261"/>
    </location>
</feature>
<feature type="transmembrane region" description="Helical" evidence="11">
    <location>
        <begin position="204"/>
        <end position="227"/>
    </location>
</feature>
<evidence type="ECO:0000256" key="10">
    <source>
        <dbReference type="RuleBase" id="RU000688"/>
    </source>
</evidence>
<evidence type="ECO:0000256" key="4">
    <source>
        <dbReference type="ARBA" id="ARBA00022725"/>
    </source>
</evidence>
<evidence type="ECO:0000256" key="1">
    <source>
        <dbReference type="ARBA" id="ARBA00004651"/>
    </source>
</evidence>
<dbReference type="PROSITE" id="PS50262">
    <property type="entry name" value="G_PROTEIN_RECEP_F1_2"/>
    <property type="match status" value="1"/>
</dbReference>
<dbReference type="PROSITE" id="PS00237">
    <property type="entry name" value="G_PROTEIN_RECEP_F1_1"/>
    <property type="match status" value="1"/>
</dbReference>
<dbReference type="Gene3D" id="1.20.1070.10">
    <property type="entry name" value="Rhodopsin 7-helix transmembrane proteins"/>
    <property type="match status" value="1"/>
</dbReference>
<evidence type="ECO:0000256" key="11">
    <source>
        <dbReference type="RuleBase" id="RU363047"/>
    </source>
</evidence>
<evidence type="ECO:0000256" key="3">
    <source>
        <dbReference type="ARBA" id="ARBA00022692"/>
    </source>
</evidence>
<dbReference type="PANTHER" id="PTHR26452">
    <property type="entry name" value="OLFACTORY RECEPTOR"/>
    <property type="match status" value="1"/>
</dbReference>
<evidence type="ECO:0000256" key="6">
    <source>
        <dbReference type="ARBA" id="ARBA00023040"/>
    </source>
</evidence>
<dbReference type="GO" id="GO:0004984">
    <property type="term" value="F:olfactory receptor activity"/>
    <property type="evidence" value="ECO:0007669"/>
    <property type="project" value="InterPro"/>
</dbReference>
<keyword evidence="6 10" id="KW-0297">G-protein coupled receptor</keyword>
<keyword evidence="14" id="KW-1185">Reference proteome</keyword>
<dbReference type="Proteomes" id="UP000770717">
    <property type="component" value="Unassembled WGS sequence"/>
</dbReference>
<dbReference type="InterPro" id="IPR017452">
    <property type="entry name" value="GPCR_Rhodpsn_7TM"/>
</dbReference>
<evidence type="ECO:0000313" key="14">
    <source>
        <dbReference type="Proteomes" id="UP000770717"/>
    </source>
</evidence>
<evidence type="ECO:0000256" key="9">
    <source>
        <dbReference type="ARBA" id="ARBA00023224"/>
    </source>
</evidence>
<dbReference type="PRINTS" id="PR00237">
    <property type="entry name" value="GPCRRHODOPSN"/>
</dbReference>
<gene>
    <name evidence="13" type="ORF">GDO78_015818</name>
</gene>
<reference evidence="13" key="1">
    <citation type="thesis" date="2020" institute="ProQuest LLC" country="789 East Eisenhower Parkway, Ann Arbor, MI, USA">
        <title>Comparative Genomics and Chromosome Evolution.</title>
        <authorList>
            <person name="Mudd A.B."/>
        </authorList>
    </citation>
    <scope>NUCLEOTIDE SEQUENCE</scope>
    <source>
        <strain evidence="13">HN-11 Male</strain>
        <tissue evidence="13">Kidney and liver</tissue>
    </source>
</reference>
<dbReference type="AlphaFoldDB" id="A0A8J6ED91"/>
<name>A0A8J6ED91_ELECQ</name>
<dbReference type="SUPFAM" id="SSF81321">
    <property type="entry name" value="Family A G protein-coupled receptor-like"/>
    <property type="match status" value="1"/>
</dbReference>
<comment type="similarity">
    <text evidence="10">Belongs to the G-protein coupled receptor 1 family.</text>
</comment>